<comment type="caution">
    <text evidence="4">The sequence shown here is derived from an EMBL/GenBank/DDBJ whole genome shotgun (WGS) entry which is preliminary data.</text>
</comment>
<evidence type="ECO:0000256" key="2">
    <source>
        <dbReference type="ARBA" id="ARBA00022553"/>
    </source>
</evidence>
<feature type="compositionally biased region" description="Basic and acidic residues" evidence="3">
    <location>
        <begin position="165"/>
        <end position="175"/>
    </location>
</feature>
<feature type="compositionally biased region" description="Basic and acidic residues" evidence="3">
    <location>
        <begin position="215"/>
        <end position="241"/>
    </location>
</feature>
<feature type="compositionally biased region" description="Polar residues" evidence="3">
    <location>
        <begin position="1"/>
        <end position="11"/>
    </location>
</feature>
<feature type="compositionally biased region" description="Polar residues" evidence="3">
    <location>
        <begin position="205"/>
        <end position="214"/>
    </location>
</feature>
<dbReference type="EMBL" id="SEYY01000229">
    <property type="protein sequence ID" value="KAB7507751.1"/>
    <property type="molecule type" value="Genomic_DNA"/>
</dbReference>
<dbReference type="Proteomes" id="UP000326759">
    <property type="component" value="Unassembled WGS sequence"/>
</dbReference>
<comment type="similarity">
    <text evidence="1">Belongs to the FAM114 family.</text>
</comment>
<evidence type="ECO:0008006" key="6">
    <source>
        <dbReference type="Google" id="ProtNLM"/>
    </source>
</evidence>
<reference evidence="4 5" key="1">
    <citation type="journal article" date="2019" name="PLoS Biol.">
        <title>Sex chromosomes control vertical transmission of feminizing Wolbachia symbionts in an isopod.</title>
        <authorList>
            <person name="Becking T."/>
            <person name="Chebbi M.A."/>
            <person name="Giraud I."/>
            <person name="Moumen B."/>
            <person name="Laverre T."/>
            <person name="Caubet Y."/>
            <person name="Peccoud J."/>
            <person name="Gilbert C."/>
            <person name="Cordaux R."/>
        </authorList>
    </citation>
    <scope>NUCLEOTIDE SEQUENCE [LARGE SCALE GENOMIC DNA]</scope>
    <source>
        <strain evidence="4">ANa2</strain>
        <tissue evidence="4">Whole body excluding digestive tract and cuticle</tissue>
    </source>
</reference>
<keyword evidence="2" id="KW-0597">Phosphoprotein</keyword>
<feature type="compositionally biased region" description="Basic and acidic residues" evidence="3">
    <location>
        <begin position="141"/>
        <end position="157"/>
    </location>
</feature>
<gene>
    <name evidence="4" type="ORF">Anas_01979</name>
</gene>
<sequence length="656" mass="72625">SQINNKTMSSESENEDFLSADEGSDEELDTDDSCKEKVKCCSPESDTDVKLKGQKEDVCETEIQTETESEVKHEKEIGINIPDKKECYTEDVSSLCEQIEKSILKENDVSSISEVESAIGKDESLVTDKERCQQDIPKQIIDSKDQVNESASKEAENKSIAAVKSGDKPRKEAKLGMKKPREKLGERLGNKKLGSRITKPLVGISSDSLQNQKSNQEETPKSELKSSCEDFVKNDRDESKANNDTSETSESSWGSWGDWGMSLASSLSKEVSRGVETVFETVESSIGAPNPETLAKELVEMEKLALEEQNVEEQTKSVQTVDETTYSFGFGTLGSLVSGVSGALETASNTVLLGGLDTLEKIGRKTMDIIQDGDPGLRKKRAFLTSNKQNLATVLREARERAIEEEESRRSSFRASDSEEKKGFSISIALLWDNTEGPAHAEALSLVAKQCQDTTTVLLNEISSVWLSKLQEKIAKMKVCSCISEDDKIDIQSSTLMDLTRDFPLPLQFNKVIMGWPALQQSLSRLSIEICGLGNTDLVDIQKELYKEVTLYLANVIGVLHKASEVSLITSEFDRLELTQQFQRLCSCISGGLEKCADDICESISKSISAFDPDFNETITNIYLQMAEANLFMETALMDMITVVVYSEVKSHHDHL</sequence>
<evidence type="ECO:0000256" key="1">
    <source>
        <dbReference type="ARBA" id="ARBA00006903"/>
    </source>
</evidence>
<feature type="compositionally biased region" description="Low complexity" evidence="3">
    <location>
        <begin position="244"/>
        <end position="255"/>
    </location>
</feature>
<organism evidence="4 5">
    <name type="scientific">Armadillidium nasatum</name>
    <dbReference type="NCBI Taxonomy" id="96803"/>
    <lineage>
        <taxon>Eukaryota</taxon>
        <taxon>Metazoa</taxon>
        <taxon>Ecdysozoa</taxon>
        <taxon>Arthropoda</taxon>
        <taxon>Crustacea</taxon>
        <taxon>Multicrustacea</taxon>
        <taxon>Malacostraca</taxon>
        <taxon>Eumalacostraca</taxon>
        <taxon>Peracarida</taxon>
        <taxon>Isopoda</taxon>
        <taxon>Oniscidea</taxon>
        <taxon>Crinocheta</taxon>
        <taxon>Armadillidiidae</taxon>
        <taxon>Armadillidium</taxon>
    </lineage>
</organism>
<dbReference type="OrthoDB" id="5597648at2759"/>
<evidence type="ECO:0000256" key="3">
    <source>
        <dbReference type="SAM" id="MobiDB-lite"/>
    </source>
</evidence>
<accession>A0A5N5TNS1</accession>
<feature type="region of interest" description="Disordered" evidence="3">
    <location>
        <begin position="136"/>
        <end position="255"/>
    </location>
</feature>
<dbReference type="Pfam" id="PF05334">
    <property type="entry name" value="DUF719"/>
    <property type="match status" value="1"/>
</dbReference>
<feature type="non-terminal residue" evidence="4">
    <location>
        <position position="1"/>
    </location>
</feature>
<dbReference type="PANTHER" id="PTHR12842">
    <property type="entry name" value="FI01459P"/>
    <property type="match status" value="1"/>
</dbReference>
<dbReference type="InterPro" id="IPR007998">
    <property type="entry name" value="DUF719"/>
</dbReference>
<evidence type="ECO:0000313" key="5">
    <source>
        <dbReference type="Proteomes" id="UP000326759"/>
    </source>
</evidence>
<keyword evidence="5" id="KW-1185">Reference proteome</keyword>
<feature type="compositionally biased region" description="Acidic residues" evidence="3">
    <location>
        <begin position="12"/>
        <end position="31"/>
    </location>
</feature>
<evidence type="ECO:0000313" key="4">
    <source>
        <dbReference type="EMBL" id="KAB7507751.1"/>
    </source>
</evidence>
<dbReference type="AlphaFoldDB" id="A0A5N5TNS1"/>
<protein>
    <recommendedName>
        <fullName evidence="6">Protein FAM114A2</fullName>
    </recommendedName>
</protein>
<name>A0A5N5TNS1_9CRUS</name>
<dbReference type="PANTHER" id="PTHR12842:SF6">
    <property type="entry name" value="FI01459P"/>
    <property type="match status" value="1"/>
</dbReference>
<proteinExistence type="inferred from homology"/>
<feature type="region of interest" description="Disordered" evidence="3">
    <location>
        <begin position="1"/>
        <end position="33"/>
    </location>
</feature>